<evidence type="ECO:0000313" key="3">
    <source>
        <dbReference type="Proteomes" id="UP001629214"/>
    </source>
</evidence>
<gene>
    <name evidence="2" type="ORF">PQR63_09730</name>
</gene>
<evidence type="ECO:0000313" key="2">
    <source>
        <dbReference type="EMBL" id="MFL9878662.1"/>
    </source>
</evidence>
<name>A0ABW8Z6J1_9BURK</name>
<organism evidence="2 3">
    <name type="scientific">Herbaspirillum rhizosphaerae</name>
    <dbReference type="NCBI Taxonomy" id="346179"/>
    <lineage>
        <taxon>Bacteria</taxon>
        <taxon>Pseudomonadati</taxon>
        <taxon>Pseudomonadota</taxon>
        <taxon>Betaproteobacteria</taxon>
        <taxon>Burkholderiales</taxon>
        <taxon>Oxalobacteraceae</taxon>
        <taxon>Herbaspirillum</taxon>
    </lineage>
</organism>
<keyword evidence="2" id="KW-0560">Oxidoreductase</keyword>
<keyword evidence="2" id="KW-0503">Monooxygenase</keyword>
<dbReference type="Proteomes" id="UP001629214">
    <property type="component" value="Unassembled WGS sequence"/>
</dbReference>
<protein>
    <submittedName>
        <fullName evidence="2">Quinol monooxygenase</fullName>
    </submittedName>
</protein>
<sequence>MNTTTQITIVARWQPLSESYDEVLAVIGELRPQSLAEEGCLGYEVFQRADEPRTILLLEHYRDAEALEAHKLSAHYQALVVGRVLPLLADRKVEILQARP</sequence>
<comment type="caution">
    <text evidence="2">The sequence shown here is derived from an EMBL/GenBank/DDBJ whole genome shotgun (WGS) entry which is preliminary data.</text>
</comment>
<dbReference type="GO" id="GO:0004497">
    <property type="term" value="F:monooxygenase activity"/>
    <property type="evidence" value="ECO:0007669"/>
    <property type="project" value="UniProtKB-KW"/>
</dbReference>
<dbReference type="Pfam" id="PF03992">
    <property type="entry name" value="ABM"/>
    <property type="match status" value="1"/>
</dbReference>
<dbReference type="Gene3D" id="3.30.70.100">
    <property type="match status" value="1"/>
</dbReference>
<keyword evidence="3" id="KW-1185">Reference proteome</keyword>
<proteinExistence type="predicted"/>
<dbReference type="InterPro" id="IPR011008">
    <property type="entry name" value="Dimeric_a/b-barrel"/>
</dbReference>
<dbReference type="InterPro" id="IPR050744">
    <property type="entry name" value="AI-2_Isomerase_LsrG"/>
</dbReference>
<dbReference type="PROSITE" id="PS51725">
    <property type="entry name" value="ABM"/>
    <property type="match status" value="1"/>
</dbReference>
<dbReference type="PANTHER" id="PTHR33336:SF3">
    <property type="entry name" value="ABM DOMAIN-CONTAINING PROTEIN"/>
    <property type="match status" value="1"/>
</dbReference>
<evidence type="ECO:0000259" key="1">
    <source>
        <dbReference type="PROSITE" id="PS51725"/>
    </source>
</evidence>
<dbReference type="RefSeq" id="WP_408167657.1">
    <property type="nucleotide sequence ID" value="NZ_JAQQFR010000005.1"/>
</dbReference>
<reference evidence="2 3" key="1">
    <citation type="journal article" date="2024" name="Chem. Sci.">
        <title>Discovery of megapolipeptins by genome mining of a Burkholderiales bacteria collection.</title>
        <authorList>
            <person name="Paulo B.S."/>
            <person name="Recchia M.J.J."/>
            <person name="Lee S."/>
            <person name="Fergusson C.H."/>
            <person name="Romanowski S.B."/>
            <person name="Hernandez A."/>
            <person name="Krull N."/>
            <person name="Liu D.Y."/>
            <person name="Cavanagh H."/>
            <person name="Bos A."/>
            <person name="Gray C.A."/>
            <person name="Murphy B.T."/>
            <person name="Linington R.G."/>
            <person name="Eustaquio A.S."/>
        </authorList>
    </citation>
    <scope>NUCLEOTIDE SEQUENCE [LARGE SCALE GENOMIC DNA]</scope>
    <source>
        <strain evidence="2 3">RL21-008-BIB-B</strain>
    </source>
</reference>
<dbReference type="InterPro" id="IPR007138">
    <property type="entry name" value="ABM_dom"/>
</dbReference>
<dbReference type="PANTHER" id="PTHR33336">
    <property type="entry name" value="QUINOL MONOOXYGENASE YGIN-RELATED"/>
    <property type="match status" value="1"/>
</dbReference>
<dbReference type="SUPFAM" id="SSF54909">
    <property type="entry name" value="Dimeric alpha+beta barrel"/>
    <property type="match status" value="1"/>
</dbReference>
<accession>A0ABW8Z6J1</accession>
<feature type="domain" description="ABM" evidence="1">
    <location>
        <begin position="7"/>
        <end position="96"/>
    </location>
</feature>
<dbReference type="EMBL" id="JAQQFR010000005">
    <property type="protein sequence ID" value="MFL9878662.1"/>
    <property type="molecule type" value="Genomic_DNA"/>
</dbReference>